<accession>A0A135L4K1</accession>
<feature type="transmembrane region" description="Helical" evidence="8">
    <location>
        <begin position="131"/>
        <end position="153"/>
    </location>
</feature>
<gene>
    <name evidence="9" type="ORF">U473_07250</name>
</gene>
<feature type="transmembrane region" description="Helical" evidence="8">
    <location>
        <begin position="53"/>
        <end position="75"/>
    </location>
</feature>
<dbReference type="EMBL" id="LSKU01000001">
    <property type="protein sequence ID" value="KXG43827.1"/>
    <property type="molecule type" value="Genomic_DNA"/>
</dbReference>
<keyword evidence="5 8" id="KW-0812">Transmembrane</keyword>
<dbReference type="CDD" id="cd13134">
    <property type="entry name" value="MATE_like_8"/>
    <property type="match status" value="1"/>
</dbReference>
<feature type="transmembrane region" description="Helical" evidence="8">
    <location>
        <begin position="412"/>
        <end position="434"/>
    </location>
</feature>
<feature type="transmembrane region" description="Helical" evidence="8">
    <location>
        <begin position="12"/>
        <end position="33"/>
    </location>
</feature>
<evidence type="ECO:0000256" key="6">
    <source>
        <dbReference type="ARBA" id="ARBA00022989"/>
    </source>
</evidence>
<comment type="caution">
    <text evidence="9">The sequence shown here is derived from an EMBL/GenBank/DDBJ whole genome shotgun (WGS) entry which is preliminary data.</text>
</comment>
<dbReference type="RefSeq" id="WP_068724812.1">
    <property type="nucleotide sequence ID" value="NZ_LSKU01000001.1"/>
</dbReference>
<evidence type="ECO:0000256" key="5">
    <source>
        <dbReference type="ARBA" id="ARBA00022692"/>
    </source>
</evidence>
<protein>
    <submittedName>
        <fullName evidence="9">MATE family efflux transporter</fullName>
    </submittedName>
</protein>
<feature type="transmembrane region" description="Helical" evidence="8">
    <location>
        <begin position="323"/>
        <end position="341"/>
    </location>
</feature>
<evidence type="ECO:0000313" key="9">
    <source>
        <dbReference type="EMBL" id="KXG43827.1"/>
    </source>
</evidence>
<dbReference type="Proteomes" id="UP000070352">
    <property type="component" value="Unassembled WGS sequence"/>
</dbReference>
<organism evidence="9 10">
    <name type="scientific">Tepidibacillus decaturensis</name>
    <dbReference type="NCBI Taxonomy" id="1413211"/>
    <lineage>
        <taxon>Bacteria</taxon>
        <taxon>Bacillati</taxon>
        <taxon>Bacillota</taxon>
        <taxon>Bacilli</taxon>
        <taxon>Bacillales</taxon>
        <taxon>Bacillaceae</taxon>
        <taxon>Tepidibacillus</taxon>
    </lineage>
</organism>
<dbReference type="InterPro" id="IPR047135">
    <property type="entry name" value="YsiQ"/>
</dbReference>
<evidence type="ECO:0000313" key="10">
    <source>
        <dbReference type="Proteomes" id="UP000070352"/>
    </source>
</evidence>
<reference evidence="9 10" key="1">
    <citation type="submission" date="2016-02" db="EMBL/GenBank/DDBJ databases">
        <title>Draft Genome for Tepidibacillus decaturensis nov. sp. Strain Z9, an Anaerobic, Moderately Thermophilic and Heterotrophic Bacterium from Deep Subsurface of the Illinois Basin, USA.</title>
        <authorList>
            <person name="Dong Y."/>
            <person name="Chang J.Y."/>
            <person name="Sanford R."/>
            <person name="Fouke B.W."/>
        </authorList>
    </citation>
    <scope>NUCLEOTIDE SEQUENCE [LARGE SCALE GENOMIC DNA]</scope>
    <source>
        <strain evidence="9 10">Z9</strain>
    </source>
</reference>
<evidence type="ECO:0000256" key="8">
    <source>
        <dbReference type="SAM" id="Phobius"/>
    </source>
</evidence>
<proteinExistence type="inferred from homology"/>
<feature type="transmembrane region" description="Helical" evidence="8">
    <location>
        <begin position="165"/>
        <end position="187"/>
    </location>
</feature>
<evidence type="ECO:0000256" key="3">
    <source>
        <dbReference type="ARBA" id="ARBA00022448"/>
    </source>
</evidence>
<dbReference type="NCBIfam" id="TIGR00797">
    <property type="entry name" value="matE"/>
    <property type="match status" value="1"/>
</dbReference>
<sequence length="454" mass="49792">MVLEESAQQKLSLFSITWPIFIEVFLFMLMGNIDTMMLSKVSDDAVAAVGVTNQIISIAIVMFGFVSAGASIVVAQNLGAKQYYDALKIGAVAIGVNFLFGILLSGMMAFFSPVFLDIMNVPIELQAYSKSYMLIVGGFLFVQAALNSAGAVLRSNGFTRDAMYVSLSMNVMNIIGNSIFIFGLFGFPKLGVTGVAISTTITRIIGFIAIMMILSNRLNHRYTVSEFFNFKKYYIKGILSVGLPAAGEHLAYNTSQILNTYFITMMGTLALTTKVYAQNLSSFIFLFSVSVAQGTQILVGHLVGAKKNDDAYHTALRSLKISFIVSVSVAILFSVLSKYLFRIFTVDPSIIELGSTLLMINILLEAGRTFNLVLISSLRAAGDVNFPVIMGVISMFGVSVTLTYVLGIHFGLGLIGAWLGFAADEWFRGIFMFFRWKSRIWQKKVLVKHSAEMV</sequence>
<keyword evidence="4" id="KW-1003">Cell membrane</keyword>
<dbReference type="Pfam" id="PF01554">
    <property type="entry name" value="MatE"/>
    <property type="match status" value="2"/>
</dbReference>
<keyword evidence="10" id="KW-1185">Reference proteome</keyword>
<comment type="similarity">
    <text evidence="2">Belongs to the multi antimicrobial extrusion (MATE) (TC 2.A.66.1) family.</text>
</comment>
<feature type="transmembrane region" description="Helical" evidence="8">
    <location>
        <begin position="386"/>
        <end position="406"/>
    </location>
</feature>
<keyword evidence="7 8" id="KW-0472">Membrane</keyword>
<dbReference type="AlphaFoldDB" id="A0A135L4K1"/>
<keyword evidence="3" id="KW-0813">Transport</keyword>
<dbReference type="PIRSF" id="PIRSF006603">
    <property type="entry name" value="DinF"/>
    <property type="match status" value="1"/>
</dbReference>
<evidence type="ECO:0000256" key="7">
    <source>
        <dbReference type="ARBA" id="ARBA00023136"/>
    </source>
</evidence>
<evidence type="ECO:0000256" key="2">
    <source>
        <dbReference type="ARBA" id="ARBA00010199"/>
    </source>
</evidence>
<feature type="transmembrane region" description="Helical" evidence="8">
    <location>
        <begin position="283"/>
        <end position="303"/>
    </location>
</feature>
<feature type="transmembrane region" description="Helical" evidence="8">
    <location>
        <begin position="87"/>
        <end position="111"/>
    </location>
</feature>
<dbReference type="InterPro" id="IPR048279">
    <property type="entry name" value="MdtK-like"/>
</dbReference>
<dbReference type="GO" id="GO:0042910">
    <property type="term" value="F:xenobiotic transmembrane transporter activity"/>
    <property type="evidence" value="ECO:0007669"/>
    <property type="project" value="InterPro"/>
</dbReference>
<keyword evidence="6 8" id="KW-1133">Transmembrane helix</keyword>
<dbReference type="STRING" id="1413211.U473_07250"/>
<comment type="subcellular location">
    <subcellularLocation>
        <location evidence="1">Cell membrane</location>
        <topology evidence="1">Multi-pass membrane protein</topology>
    </subcellularLocation>
</comment>
<dbReference type="PANTHER" id="PTHR42925">
    <property type="entry name" value="MULTIDRUG AND TOXIN EFFLUX PROTEIN MATE FAMILY"/>
    <property type="match status" value="1"/>
</dbReference>
<dbReference type="GO" id="GO:0015297">
    <property type="term" value="F:antiporter activity"/>
    <property type="evidence" value="ECO:0007669"/>
    <property type="project" value="InterPro"/>
</dbReference>
<evidence type="ECO:0000256" key="4">
    <source>
        <dbReference type="ARBA" id="ARBA00022475"/>
    </source>
</evidence>
<dbReference type="InterPro" id="IPR002528">
    <property type="entry name" value="MATE_fam"/>
</dbReference>
<dbReference type="GO" id="GO:0005886">
    <property type="term" value="C:plasma membrane"/>
    <property type="evidence" value="ECO:0007669"/>
    <property type="project" value="UniProtKB-SubCell"/>
</dbReference>
<name>A0A135L4K1_9BACI</name>
<dbReference type="PANTHER" id="PTHR42925:SF1">
    <property type="entry name" value="VIRULENCE FACTOR MVIN"/>
    <property type="match status" value="1"/>
</dbReference>
<dbReference type="OrthoDB" id="9806302at2"/>
<feature type="transmembrane region" description="Helical" evidence="8">
    <location>
        <begin position="193"/>
        <end position="214"/>
    </location>
</feature>
<evidence type="ECO:0000256" key="1">
    <source>
        <dbReference type="ARBA" id="ARBA00004651"/>
    </source>
</evidence>